<feature type="transmembrane region" description="Helical" evidence="8">
    <location>
        <begin position="318"/>
        <end position="341"/>
    </location>
</feature>
<accession>A0A267GQM8</accession>
<evidence type="ECO:0000313" key="11">
    <source>
        <dbReference type="Proteomes" id="UP000215902"/>
    </source>
</evidence>
<feature type="transmembrane region" description="Helical" evidence="8">
    <location>
        <begin position="405"/>
        <end position="425"/>
    </location>
</feature>
<evidence type="ECO:0000256" key="5">
    <source>
        <dbReference type="ARBA" id="ARBA00022989"/>
    </source>
</evidence>
<comment type="similarity">
    <text evidence="2">Belongs to the PC-esterase family. CASD1 subfamily.</text>
</comment>
<keyword evidence="3" id="KW-0808">Transferase</keyword>
<keyword evidence="4 8" id="KW-0812">Transmembrane</keyword>
<dbReference type="EMBL" id="NIVC01000195">
    <property type="protein sequence ID" value="PAA88338.1"/>
    <property type="molecule type" value="Genomic_DNA"/>
</dbReference>
<proteinExistence type="inferred from homology"/>
<feature type="transmembrane region" description="Helical" evidence="8">
    <location>
        <begin position="708"/>
        <end position="730"/>
    </location>
</feature>
<organism evidence="10 11">
    <name type="scientific">Macrostomum lignano</name>
    <dbReference type="NCBI Taxonomy" id="282301"/>
    <lineage>
        <taxon>Eukaryota</taxon>
        <taxon>Metazoa</taxon>
        <taxon>Spiralia</taxon>
        <taxon>Lophotrochozoa</taxon>
        <taxon>Platyhelminthes</taxon>
        <taxon>Rhabditophora</taxon>
        <taxon>Macrostomorpha</taxon>
        <taxon>Macrostomida</taxon>
        <taxon>Macrostomidae</taxon>
        <taxon>Macrostomum</taxon>
    </lineage>
</organism>
<keyword evidence="5 8" id="KW-1133">Transmembrane helix</keyword>
<comment type="subcellular location">
    <subcellularLocation>
        <location evidence="1">Membrane</location>
        <topology evidence="1">Multi-pass membrane protein</topology>
    </subcellularLocation>
</comment>
<dbReference type="OrthoDB" id="1932925at2759"/>
<evidence type="ECO:0000256" key="2">
    <source>
        <dbReference type="ARBA" id="ARBA00010666"/>
    </source>
</evidence>
<dbReference type="GO" id="GO:0016740">
    <property type="term" value="F:transferase activity"/>
    <property type="evidence" value="ECO:0007669"/>
    <property type="project" value="UniProtKB-KW"/>
</dbReference>
<evidence type="ECO:0000256" key="8">
    <source>
        <dbReference type="SAM" id="Phobius"/>
    </source>
</evidence>
<dbReference type="GO" id="GO:0005794">
    <property type="term" value="C:Golgi apparatus"/>
    <property type="evidence" value="ECO:0007669"/>
    <property type="project" value="UniProtKB-ARBA"/>
</dbReference>
<gene>
    <name evidence="10" type="ORF">BOX15_Mlig034020g1</name>
</gene>
<dbReference type="Pfam" id="PF07779">
    <property type="entry name" value="Cas1_AcylT"/>
    <property type="match status" value="1"/>
</dbReference>
<evidence type="ECO:0000256" key="6">
    <source>
        <dbReference type="ARBA" id="ARBA00023136"/>
    </source>
</evidence>
<feature type="non-terminal residue" evidence="10">
    <location>
        <position position="1"/>
    </location>
</feature>
<feature type="transmembrane region" description="Helical" evidence="8">
    <location>
        <begin position="681"/>
        <end position="701"/>
    </location>
</feature>
<evidence type="ECO:0000256" key="3">
    <source>
        <dbReference type="ARBA" id="ARBA00022679"/>
    </source>
</evidence>
<feature type="transmembrane region" description="Helical" evidence="8">
    <location>
        <begin position="501"/>
        <end position="519"/>
    </location>
</feature>
<feature type="transmembrane region" description="Helical" evidence="8">
    <location>
        <begin position="782"/>
        <end position="804"/>
    </location>
</feature>
<dbReference type="PANTHER" id="PTHR13533">
    <property type="entry name" value="N-ACETYLNEURAMINATE 9-O-ACETYLTRANSFERASE"/>
    <property type="match status" value="1"/>
</dbReference>
<evidence type="ECO:0000256" key="7">
    <source>
        <dbReference type="ARBA" id="ARBA00023180"/>
    </source>
</evidence>
<reference evidence="10 11" key="1">
    <citation type="submission" date="2017-06" db="EMBL/GenBank/DDBJ databases">
        <title>A platform for efficient transgenesis in Macrostomum lignano, a flatworm model organism for stem cell research.</title>
        <authorList>
            <person name="Berezikov E."/>
        </authorList>
    </citation>
    <scope>NUCLEOTIDE SEQUENCE [LARGE SCALE GENOMIC DNA]</scope>
    <source>
        <strain evidence="10">DV1</strain>
        <tissue evidence="10">Whole organism</tissue>
    </source>
</reference>
<feature type="domain" description="Cas1p 10 TM acyl transferase" evidence="9">
    <location>
        <begin position="299"/>
        <end position="787"/>
    </location>
</feature>
<feature type="transmembrane region" description="Helical" evidence="8">
    <location>
        <begin position="558"/>
        <end position="580"/>
    </location>
</feature>
<name>A0A267GQM8_9PLAT</name>
<comment type="caution">
    <text evidence="10">The sequence shown here is derived from an EMBL/GenBank/DDBJ whole genome shotgun (WGS) entry which is preliminary data.</text>
</comment>
<keyword evidence="7" id="KW-0325">Glycoprotein</keyword>
<evidence type="ECO:0000256" key="1">
    <source>
        <dbReference type="ARBA" id="ARBA00004141"/>
    </source>
</evidence>
<dbReference type="GO" id="GO:0005975">
    <property type="term" value="P:carbohydrate metabolic process"/>
    <property type="evidence" value="ECO:0007669"/>
    <property type="project" value="UniProtKB-ARBA"/>
</dbReference>
<sequence length="807" mass="90007">LTSGRRQMELSSQRFNSLATKEISQIVNVENAKRLALLLMVCFSAYHGVLLLKSGGDTCKWLLSEGRFQGYSTWQPSGCMAHKYSRQDLSMCLNYIAYWGGQNSIYFVGDSRMRALFSAFVELLSGSPAGPQRTELQSAPTKLRAVFKRYPRTDADLRSFLAALNRAPPQLVVLGHGLYQAANASMLDSLVRQFGANLSAALPQLVALRDRSKLLWKLQDPVDELAVNASRYASNGLINRLNEAARRVLDPSGISVWSSSRLIAEGVGFFNSSDGVSLSPLALNWDVQVLANFYCNNHMKYSDGTCCSVPEPVTISQLLTFAFFACWAVVAGLLCLFNAFVRKDGGRRLKPTYAMTHQRTGSDASPFSVIDSLHELACALAKLGLVLGYFFVCDRTSFFMKENKTFTALNFVIPLLYVLVLGLFFTDNSQYTQLLHRDVTDEWKGVAQLIILVYHMTSASQVLPVYMHIRVCVSSYLFLSGFGHMTYFWSRGFKGCLVRGLRVLFRMNVLVVCLCLVMNRPYQFYYFVPLVSHWFLVTFFMAVAWPRVCQATLDRRPGFTLAAAAAKLGVVVLLVSLLYASEYAFSKLFLSGPARSLFVASEDRSREWRFRWSLDRYSSLAGAAAAICIQAARHFRLLDDSHQGDLAGRGVAAGLSLVGLLACLSYTAFAVLCPSKQDCNSVHPLLVVLPILGYACVRNVWGSLRQRYSVFFAWFGRIALELFIAQYHVWLSNDTSGLLVLIPSNYVLNLITTSFIFVCLAHEVHSITRLLTPYAVPDDWRLAMRNLLIFCAVLVPIGVTHGAFSFS</sequence>
<feature type="transmembrane region" description="Helical" evidence="8">
    <location>
        <begin position="525"/>
        <end position="546"/>
    </location>
</feature>
<keyword evidence="11" id="KW-1185">Reference proteome</keyword>
<feature type="transmembrane region" description="Helical" evidence="8">
    <location>
        <begin position="647"/>
        <end position="669"/>
    </location>
</feature>
<dbReference type="InterPro" id="IPR012419">
    <property type="entry name" value="Cas1_AcylTrans_dom"/>
</dbReference>
<protein>
    <recommendedName>
        <fullName evidence="9">Cas1p 10 TM acyl transferase domain-containing protein</fullName>
    </recommendedName>
</protein>
<dbReference type="Proteomes" id="UP000215902">
    <property type="component" value="Unassembled WGS sequence"/>
</dbReference>
<dbReference type="AlphaFoldDB" id="A0A267GQM8"/>
<evidence type="ECO:0000259" key="9">
    <source>
        <dbReference type="Pfam" id="PF07779"/>
    </source>
</evidence>
<feature type="transmembrane region" description="Helical" evidence="8">
    <location>
        <begin position="736"/>
        <end position="761"/>
    </location>
</feature>
<evidence type="ECO:0000256" key="4">
    <source>
        <dbReference type="ARBA" id="ARBA00022692"/>
    </source>
</evidence>
<keyword evidence="6 8" id="KW-0472">Membrane</keyword>
<evidence type="ECO:0000313" key="10">
    <source>
        <dbReference type="EMBL" id="PAA88338.1"/>
    </source>
</evidence>
<dbReference type="PANTHER" id="PTHR13533:SF1">
    <property type="entry name" value="N-ACETYLNEURAMINATE 9-O-ACETYLTRANSFERASE"/>
    <property type="match status" value="1"/>
</dbReference>
<dbReference type="GO" id="GO:0016020">
    <property type="term" value="C:membrane"/>
    <property type="evidence" value="ECO:0007669"/>
    <property type="project" value="UniProtKB-SubCell"/>
</dbReference>
<feature type="transmembrane region" description="Helical" evidence="8">
    <location>
        <begin position="465"/>
        <end position="489"/>
    </location>
</feature>